<reference evidence="2 3" key="1">
    <citation type="submission" date="2015-12" db="EMBL/GenBank/DDBJ databases">
        <title>Draft genome sequence of Moniliophthora roreri, the causal agent of frosty pod rot of cacao.</title>
        <authorList>
            <person name="Aime M.C."/>
            <person name="Diaz-Valderrama J.R."/>
            <person name="Kijpornyongpan T."/>
            <person name="Phillips-Mora W."/>
        </authorList>
    </citation>
    <scope>NUCLEOTIDE SEQUENCE [LARGE SCALE GENOMIC DNA]</scope>
    <source>
        <strain evidence="2 3">MCA 2952</strain>
    </source>
</reference>
<feature type="transmembrane region" description="Helical" evidence="1">
    <location>
        <begin position="70"/>
        <end position="92"/>
    </location>
</feature>
<keyword evidence="1" id="KW-0472">Membrane</keyword>
<dbReference type="EMBL" id="LATX01002462">
    <property type="protein sequence ID" value="KTB28899.1"/>
    <property type="molecule type" value="Genomic_DNA"/>
</dbReference>
<protein>
    <submittedName>
        <fullName evidence="2">Uncharacterized protein</fullName>
    </submittedName>
</protein>
<evidence type="ECO:0000313" key="2">
    <source>
        <dbReference type="EMBL" id="KTB28899.1"/>
    </source>
</evidence>
<gene>
    <name evidence="2" type="ORF">WG66_18603</name>
</gene>
<dbReference type="eggNOG" id="ENOG502SR13">
    <property type="taxonomic scope" value="Eukaryota"/>
</dbReference>
<name>A0A0W0EXU0_MONRR</name>
<feature type="transmembrane region" description="Helical" evidence="1">
    <location>
        <begin position="113"/>
        <end position="135"/>
    </location>
</feature>
<accession>A0A0W0EXU0</accession>
<keyword evidence="1" id="KW-0812">Transmembrane</keyword>
<sequence length="315" mass="34504">MAFPALQMDQVDFKLPETLPSILFILRTLLCAMPTNLVKVHVVGGVPKRPSPGKGIKAPSSLLPLSITQLLYYFLVLARLPSTFFQLLRSFVLSFRISKVQTTQFDIMMFTTYTAKLACIAALAIGAVSASPVAAKPEARDLAARSSHVSFNNWGGFSSLNNFDNFYGVEDFSHARFDQVVVKENQLVCRTQAIEIIQQRLVVLQEMAKRIITETICEVEVQTVVFSQFHASLGSFHNDLRRLSGHRVGFDENVVGNFGEVFAADGSLTTHDFGFTGLDVGRNTVVVGGSNWNDNTSPASVDSAFFSAQGARLGL</sequence>
<proteinExistence type="predicted"/>
<evidence type="ECO:0000256" key="1">
    <source>
        <dbReference type="SAM" id="Phobius"/>
    </source>
</evidence>
<dbReference type="AlphaFoldDB" id="A0A0W0EXU0"/>
<dbReference type="Proteomes" id="UP000054988">
    <property type="component" value="Unassembled WGS sequence"/>
</dbReference>
<evidence type="ECO:0000313" key="3">
    <source>
        <dbReference type="Proteomes" id="UP000054988"/>
    </source>
</evidence>
<keyword evidence="1" id="KW-1133">Transmembrane helix</keyword>
<organism evidence="2 3">
    <name type="scientific">Moniliophthora roreri</name>
    <name type="common">Frosty pod rot fungus</name>
    <name type="synonym">Monilia roreri</name>
    <dbReference type="NCBI Taxonomy" id="221103"/>
    <lineage>
        <taxon>Eukaryota</taxon>
        <taxon>Fungi</taxon>
        <taxon>Dikarya</taxon>
        <taxon>Basidiomycota</taxon>
        <taxon>Agaricomycotina</taxon>
        <taxon>Agaricomycetes</taxon>
        <taxon>Agaricomycetidae</taxon>
        <taxon>Agaricales</taxon>
        <taxon>Marasmiineae</taxon>
        <taxon>Marasmiaceae</taxon>
        <taxon>Moniliophthora</taxon>
    </lineage>
</organism>
<comment type="caution">
    <text evidence="2">The sequence shown here is derived from an EMBL/GenBank/DDBJ whole genome shotgun (WGS) entry which is preliminary data.</text>
</comment>